<evidence type="ECO:0000313" key="3">
    <source>
        <dbReference type="Proteomes" id="UP000186156"/>
    </source>
</evidence>
<accession>A0A1N7LP21</accession>
<dbReference type="RefSeq" id="WP_076345920.1">
    <property type="nucleotide sequence ID" value="NZ_FTOO01000003.1"/>
</dbReference>
<dbReference type="Proteomes" id="UP000186156">
    <property type="component" value="Unassembled WGS sequence"/>
</dbReference>
<comment type="subcellular location">
    <subcellularLocation>
        <location evidence="1">Cell membrane</location>
        <topology evidence="1">Peripheral membrane protein</topology>
        <orientation evidence="1">Cytoplasmic side</orientation>
    </subcellularLocation>
</comment>
<dbReference type="Pfam" id="PF01809">
    <property type="entry name" value="YidD"/>
    <property type="match status" value="1"/>
</dbReference>
<name>A0A1N7LP21_9BACL</name>
<protein>
    <recommendedName>
        <fullName evidence="1">Putative membrane protein insertion efficiency factor</fullName>
    </recommendedName>
</protein>
<dbReference type="SMART" id="SM01234">
    <property type="entry name" value="Haemolytic"/>
    <property type="match status" value="1"/>
</dbReference>
<dbReference type="OrthoDB" id="9801753at2"/>
<evidence type="ECO:0000313" key="2">
    <source>
        <dbReference type="EMBL" id="SIS75613.1"/>
    </source>
</evidence>
<dbReference type="AlphaFoldDB" id="A0A1N7LP21"/>
<dbReference type="STRING" id="252246.SAMN05421799_103299"/>
<keyword evidence="3" id="KW-1185">Reference proteome</keyword>
<dbReference type="HAMAP" id="MF_00386">
    <property type="entry name" value="UPF0161_YidD"/>
    <property type="match status" value="1"/>
</dbReference>
<evidence type="ECO:0000256" key="1">
    <source>
        <dbReference type="HAMAP-Rule" id="MF_00386"/>
    </source>
</evidence>
<dbReference type="EMBL" id="FTOO01000003">
    <property type="protein sequence ID" value="SIS75613.1"/>
    <property type="molecule type" value="Genomic_DNA"/>
</dbReference>
<keyword evidence="1" id="KW-0472">Membrane</keyword>
<keyword evidence="1" id="KW-1003">Cell membrane</keyword>
<reference evidence="3" key="1">
    <citation type="submission" date="2017-01" db="EMBL/GenBank/DDBJ databases">
        <authorList>
            <person name="Varghese N."/>
            <person name="Submissions S."/>
        </authorList>
    </citation>
    <scope>NUCLEOTIDE SEQUENCE [LARGE SCALE GENOMIC DNA]</scope>
    <source>
        <strain evidence="3">DSM 16176</strain>
    </source>
</reference>
<dbReference type="NCBIfam" id="TIGR00278">
    <property type="entry name" value="membrane protein insertion efficiency factor YidD"/>
    <property type="match status" value="1"/>
</dbReference>
<comment type="similarity">
    <text evidence="1">Belongs to the UPF0161 family.</text>
</comment>
<proteinExistence type="inferred from homology"/>
<dbReference type="PANTHER" id="PTHR33383">
    <property type="entry name" value="MEMBRANE PROTEIN INSERTION EFFICIENCY FACTOR-RELATED"/>
    <property type="match status" value="1"/>
</dbReference>
<dbReference type="GO" id="GO:0005886">
    <property type="term" value="C:plasma membrane"/>
    <property type="evidence" value="ECO:0007669"/>
    <property type="project" value="UniProtKB-SubCell"/>
</dbReference>
<comment type="function">
    <text evidence="1">Could be involved in insertion of integral membrane proteins into the membrane.</text>
</comment>
<dbReference type="InterPro" id="IPR002696">
    <property type="entry name" value="Membr_insert_effic_factor_YidD"/>
</dbReference>
<dbReference type="PANTHER" id="PTHR33383:SF1">
    <property type="entry name" value="MEMBRANE PROTEIN INSERTION EFFICIENCY FACTOR-RELATED"/>
    <property type="match status" value="1"/>
</dbReference>
<organism evidence="2 3">
    <name type="scientific">Alicyclobacillus vulcanalis</name>
    <dbReference type="NCBI Taxonomy" id="252246"/>
    <lineage>
        <taxon>Bacteria</taxon>
        <taxon>Bacillati</taxon>
        <taxon>Bacillota</taxon>
        <taxon>Bacilli</taxon>
        <taxon>Bacillales</taxon>
        <taxon>Alicyclobacillaceae</taxon>
        <taxon>Alicyclobacillus</taxon>
    </lineage>
</organism>
<gene>
    <name evidence="2" type="ORF">SAMN05421799_103299</name>
</gene>
<sequence length="77" mass="8753">MRRLLILLIRFYQRYISPAKLPTCRFTPTCSEYAVQAIARFGVLYGGWLAVRRLVKCGPWHPGGVDEVPESGRGMRA</sequence>